<evidence type="ECO:0008006" key="4">
    <source>
        <dbReference type="Google" id="ProtNLM"/>
    </source>
</evidence>
<dbReference type="EMBL" id="JBHLXE010000027">
    <property type="protein sequence ID" value="MFC0179009.1"/>
    <property type="molecule type" value="Genomic_DNA"/>
</dbReference>
<evidence type="ECO:0000313" key="2">
    <source>
        <dbReference type="EMBL" id="MFC0179009.1"/>
    </source>
</evidence>
<reference evidence="2 3" key="1">
    <citation type="submission" date="2024-09" db="EMBL/GenBank/DDBJ databases">
        <authorList>
            <person name="Sun Q."/>
            <person name="Mori K."/>
        </authorList>
    </citation>
    <scope>NUCLEOTIDE SEQUENCE [LARGE SCALE GENOMIC DNA]</scope>
    <source>
        <strain evidence="2 3">CCM 8545</strain>
    </source>
</reference>
<feature type="transmembrane region" description="Helical" evidence="1">
    <location>
        <begin position="88"/>
        <end position="112"/>
    </location>
</feature>
<evidence type="ECO:0000256" key="1">
    <source>
        <dbReference type="SAM" id="Phobius"/>
    </source>
</evidence>
<dbReference type="Proteomes" id="UP001589758">
    <property type="component" value="Unassembled WGS sequence"/>
</dbReference>
<keyword evidence="1" id="KW-0472">Membrane</keyword>
<keyword evidence="1" id="KW-0812">Transmembrane</keyword>
<accession>A0ABV6C7S4</accession>
<name>A0ABV6C7S4_9GAMM</name>
<sequence length="149" mass="16989">MEDDDSKQGEGWITSFFHSERIAKHGETDSKTGSVSTKKIITREVTKERQEFNQLEHLGSLSPEDIEKRYNLINQDDLTTDITLKKKFAYYFFWVLGVQLAVMNAVFIFVGLGGLDFSDVALNIYMSGTLIEVFGIVLVMVKYLFSSKK</sequence>
<feature type="transmembrane region" description="Helical" evidence="1">
    <location>
        <begin position="124"/>
        <end position="145"/>
    </location>
</feature>
<evidence type="ECO:0000313" key="3">
    <source>
        <dbReference type="Proteomes" id="UP001589758"/>
    </source>
</evidence>
<gene>
    <name evidence="2" type="ORF">ACFFIT_02685</name>
</gene>
<proteinExistence type="predicted"/>
<keyword evidence="1" id="KW-1133">Transmembrane helix</keyword>
<keyword evidence="3" id="KW-1185">Reference proteome</keyword>
<protein>
    <recommendedName>
        <fullName evidence="4">Cation-transporting P-type ATPase N-terminal domain-containing protein</fullName>
    </recommendedName>
</protein>
<comment type="caution">
    <text evidence="2">The sequence shown here is derived from an EMBL/GenBank/DDBJ whole genome shotgun (WGS) entry which is preliminary data.</text>
</comment>
<dbReference type="RefSeq" id="WP_385876103.1">
    <property type="nucleotide sequence ID" value="NZ_JBHLXE010000027.1"/>
</dbReference>
<organism evidence="2 3">
    <name type="scientific">Thorsellia kenyensis</name>
    <dbReference type="NCBI Taxonomy" id="1549888"/>
    <lineage>
        <taxon>Bacteria</taxon>
        <taxon>Pseudomonadati</taxon>
        <taxon>Pseudomonadota</taxon>
        <taxon>Gammaproteobacteria</taxon>
        <taxon>Enterobacterales</taxon>
        <taxon>Thorselliaceae</taxon>
        <taxon>Thorsellia</taxon>
    </lineage>
</organism>